<reference evidence="1" key="2">
    <citation type="journal article" date="2022" name="Microb. Genom.">
        <title>A chromosome-scale genome assembly of the tomato pathogen Cladosporium fulvum reveals a compartmentalized genome architecture and the presence of a dispensable chromosome.</title>
        <authorList>
            <person name="Zaccaron A.Z."/>
            <person name="Chen L.H."/>
            <person name="Samaras A."/>
            <person name="Stergiopoulos I."/>
        </authorList>
    </citation>
    <scope>NUCLEOTIDE SEQUENCE</scope>
    <source>
        <strain evidence="1">Race5_Kim</strain>
    </source>
</reference>
<sequence>MAPLAGLNYKSCRVEELKVFVEKRTGKKPPKSSKKQRLLDTLQQLDDAPAVFRFLDLPAEMRNLIYGHLLNLYSGNKGKMCCSTAILRCSKQTRDEAHGILYGHNVPSIDIKIFHRPSGTTFPGAQVREYSFLGVKVTHSGFERSQRRISAIFSSWPAELLRFHGIDVNFVVDAQNSTDKVDAPEHLRVALNHTLYSICTFLASSGALKTVNVSLKLDNGEPPDDEELRQILWPVTRLGRVSKQKLEGVPTDIEQYVRANEPKDLTVTPIDVLGKAFRLCKKSQHLKTLMNDVMQRNHKDRVIARSYEIHEALKSTRYITEHDEEALKQQIRKLEEMFADPVFTQIKAKADAYIARVQATRDGAFEEA</sequence>
<dbReference type="Proteomes" id="UP000756132">
    <property type="component" value="Chromosome 9"/>
</dbReference>
<dbReference type="OrthoDB" id="3636244at2759"/>
<keyword evidence="2" id="KW-1185">Reference proteome</keyword>
<gene>
    <name evidence="1" type="ORF">CLAFUR5_09455</name>
</gene>
<accession>A0A9Q8UU03</accession>
<dbReference type="KEGG" id="ffu:CLAFUR5_09455"/>
<dbReference type="EMBL" id="CP090171">
    <property type="protein sequence ID" value="UJO22375.1"/>
    <property type="molecule type" value="Genomic_DNA"/>
</dbReference>
<evidence type="ECO:0000313" key="1">
    <source>
        <dbReference type="EMBL" id="UJO22375.1"/>
    </source>
</evidence>
<dbReference type="GeneID" id="71989333"/>
<protein>
    <submittedName>
        <fullName evidence="1">Uncharacterized protein</fullName>
    </submittedName>
</protein>
<dbReference type="RefSeq" id="XP_047766741.1">
    <property type="nucleotide sequence ID" value="XM_047908603.1"/>
</dbReference>
<reference evidence="1" key="1">
    <citation type="submission" date="2021-12" db="EMBL/GenBank/DDBJ databases">
        <authorList>
            <person name="Zaccaron A."/>
            <person name="Stergiopoulos I."/>
        </authorList>
    </citation>
    <scope>NUCLEOTIDE SEQUENCE</scope>
    <source>
        <strain evidence="1">Race5_Kim</strain>
    </source>
</reference>
<organism evidence="1 2">
    <name type="scientific">Passalora fulva</name>
    <name type="common">Tomato leaf mold</name>
    <name type="synonym">Cladosporium fulvum</name>
    <dbReference type="NCBI Taxonomy" id="5499"/>
    <lineage>
        <taxon>Eukaryota</taxon>
        <taxon>Fungi</taxon>
        <taxon>Dikarya</taxon>
        <taxon>Ascomycota</taxon>
        <taxon>Pezizomycotina</taxon>
        <taxon>Dothideomycetes</taxon>
        <taxon>Dothideomycetidae</taxon>
        <taxon>Mycosphaerellales</taxon>
        <taxon>Mycosphaerellaceae</taxon>
        <taxon>Fulvia</taxon>
    </lineage>
</organism>
<dbReference type="AlphaFoldDB" id="A0A9Q8UU03"/>
<evidence type="ECO:0000313" key="2">
    <source>
        <dbReference type="Proteomes" id="UP000756132"/>
    </source>
</evidence>
<proteinExistence type="predicted"/>
<dbReference type="OMA" id="CLYSICA"/>
<name>A0A9Q8UU03_PASFU</name>